<evidence type="ECO:0000256" key="1">
    <source>
        <dbReference type="ARBA" id="ARBA00010515"/>
    </source>
</evidence>
<sequence>MELAYSLFTIAAEILIVSFTLVAAWTIYYELSYSEIPPGVEQPGKLRILHCLLIFSRVLGKILEHLGFCSEIDFIRYTQDGKKPREDPKLFIKDLQFEDVPVRVYQPRAPSAGLRRGVIYLHGGGWMFGSINSYDRVCRYIARESESVVVSVGYRLAPEHKYPSQFRDCLTASTHFMKAAEDYGVDSACVIISGDSVGGTLAAAVCQALVSRSNFPKPLAQILIYPGLQAIDFYLPSYQQNCAVPILYREHVISCCLKYLEKDVSVLENVIEGSHVPLDMKLKYGRWINPDNIPEEFKIRSYKPHLPTSYSDEVYEVAKPALETTFSPLLAEDSIVSQLPLSYILTCEYDVLRDDGLLYKKRLEDSGVPVTWYHVKDGFHGVVSLFDFGILSFRSEIPLGVDQPVKLRIIHSFLIGTAVLGKILEKLGLCSQLGFTRYMRCLKKLGEDPKLFIKDLQFGKVPVRIYQPRAPSAGRRRGVIYFHGGGWVFGSIDSHEPICRYIARESESVVVSVEYRLAPEHTYPAPYEDCLTATTHFMKTAEDYGVDPACIIISGDSAGGNLAAAVCQTLVGRPDLPKVHAQVLIYPCLQAIDFNLPSYQQNCGVPLLFRERTAFYALQYLKGDASFLEDFLEGSHMPVDVKLKFRKWLSADNIPKEFKVRGYKPKVPIECSNEVYEAVKKMCEPAFSPLLTEDAVVRQLPKSFILTCEYDVLRDDALLYKKRLEDGGVPVTWYHIENGFHGIISLFDCGRLSFPAGKKGLDNIVNFLRSL</sequence>
<dbReference type="PANTHER" id="PTHR48081:SF32">
    <property type="entry name" value="ALPHA_BETA HYDROLASE FOLD-3 DOMAIN-CONTAINING PROTEIN"/>
    <property type="match status" value="1"/>
</dbReference>
<evidence type="ECO:0000313" key="7">
    <source>
        <dbReference type="Proteomes" id="UP000827986"/>
    </source>
</evidence>
<protein>
    <recommendedName>
        <fullName evidence="5">Alpha/beta hydrolase fold-3 domain-containing protein</fullName>
    </recommendedName>
</protein>
<dbReference type="InterPro" id="IPR050300">
    <property type="entry name" value="GDXG_lipolytic_enzyme"/>
</dbReference>
<feature type="domain" description="Alpha/beta hydrolase fold-3" evidence="5">
    <location>
        <begin position="118"/>
        <end position="261"/>
    </location>
</feature>
<keyword evidence="4" id="KW-1133">Transmembrane helix</keyword>
<reference evidence="6" key="1">
    <citation type="submission" date="2021-09" db="EMBL/GenBank/DDBJ databases">
        <title>The genome of Mauremys mutica provides insights into the evolution of semi-aquatic lifestyle.</title>
        <authorList>
            <person name="Gong S."/>
            <person name="Gao Y."/>
        </authorList>
    </citation>
    <scope>NUCLEOTIDE SEQUENCE</scope>
    <source>
        <strain evidence="6">MM-2020</strain>
        <tissue evidence="6">Muscle</tissue>
    </source>
</reference>
<feature type="domain" description="Alpha/beta hydrolase fold-3" evidence="5">
    <location>
        <begin position="479"/>
        <end position="625"/>
    </location>
</feature>
<evidence type="ECO:0000256" key="4">
    <source>
        <dbReference type="SAM" id="Phobius"/>
    </source>
</evidence>
<keyword evidence="4" id="KW-0812">Transmembrane</keyword>
<keyword evidence="7" id="KW-1185">Reference proteome</keyword>
<feature type="active site" evidence="3">
    <location>
        <position position="557"/>
    </location>
</feature>
<keyword evidence="2" id="KW-0378">Hydrolase</keyword>
<evidence type="ECO:0000256" key="2">
    <source>
        <dbReference type="ARBA" id="ARBA00022801"/>
    </source>
</evidence>
<dbReference type="Pfam" id="PF07859">
    <property type="entry name" value="Abhydrolase_3"/>
    <property type="match status" value="4"/>
</dbReference>
<dbReference type="InterPro" id="IPR002168">
    <property type="entry name" value="Lipase_GDXG_HIS_AS"/>
</dbReference>
<dbReference type="InterPro" id="IPR013094">
    <property type="entry name" value="AB_hydrolase_3"/>
</dbReference>
<dbReference type="PANTHER" id="PTHR48081">
    <property type="entry name" value="AB HYDROLASE SUPERFAMILY PROTEIN C4A8.06C"/>
    <property type="match status" value="1"/>
</dbReference>
<gene>
    <name evidence="6" type="ORF">KIL84_022197</name>
</gene>
<dbReference type="InterPro" id="IPR029058">
    <property type="entry name" value="AB_hydrolase_fold"/>
</dbReference>
<name>A0A9D3X904_9SAUR</name>
<dbReference type="SUPFAM" id="SSF53474">
    <property type="entry name" value="alpha/beta-Hydrolases"/>
    <property type="match status" value="2"/>
</dbReference>
<organism evidence="6 7">
    <name type="scientific">Mauremys mutica</name>
    <name type="common">yellowpond turtle</name>
    <dbReference type="NCBI Taxonomy" id="74926"/>
    <lineage>
        <taxon>Eukaryota</taxon>
        <taxon>Metazoa</taxon>
        <taxon>Chordata</taxon>
        <taxon>Craniata</taxon>
        <taxon>Vertebrata</taxon>
        <taxon>Euteleostomi</taxon>
        <taxon>Archelosauria</taxon>
        <taxon>Testudinata</taxon>
        <taxon>Testudines</taxon>
        <taxon>Cryptodira</taxon>
        <taxon>Durocryptodira</taxon>
        <taxon>Testudinoidea</taxon>
        <taxon>Geoemydidae</taxon>
        <taxon>Geoemydinae</taxon>
        <taxon>Mauremys</taxon>
    </lineage>
</organism>
<dbReference type="EMBL" id="JAHDVG010000476">
    <property type="protein sequence ID" value="KAH1175672.1"/>
    <property type="molecule type" value="Genomic_DNA"/>
</dbReference>
<feature type="transmembrane region" description="Helical" evidence="4">
    <location>
        <begin position="7"/>
        <end position="28"/>
    </location>
</feature>
<feature type="domain" description="Alpha/beta hydrolase fold-3" evidence="5">
    <location>
        <begin position="318"/>
        <end position="383"/>
    </location>
</feature>
<dbReference type="AlphaFoldDB" id="A0A9D3X904"/>
<dbReference type="PROSITE" id="PS01173">
    <property type="entry name" value="LIPASE_GDXG_HIS"/>
    <property type="match status" value="1"/>
</dbReference>
<evidence type="ECO:0000259" key="5">
    <source>
        <dbReference type="Pfam" id="PF07859"/>
    </source>
</evidence>
<accession>A0A9D3X904</accession>
<feature type="domain" description="Alpha/beta hydrolase fold-3" evidence="5">
    <location>
        <begin position="676"/>
        <end position="744"/>
    </location>
</feature>
<evidence type="ECO:0000256" key="3">
    <source>
        <dbReference type="PROSITE-ProRule" id="PRU10038"/>
    </source>
</evidence>
<dbReference type="PROSITE" id="PS01174">
    <property type="entry name" value="LIPASE_GDXG_SER"/>
    <property type="match status" value="1"/>
</dbReference>
<comment type="similarity">
    <text evidence="1">Belongs to the 'GDXG' lipolytic enzyme family.</text>
</comment>
<dbReference type="InterPro" id="IPR033140">
    <property type="entry name" value="Lipase_GDXG_put_SER_AS"/>
</dbReference>
<comment type="caution">
    <text evidence="6">The sequence shown here is derived from an EMBL/GenBank/DDBJ whole genome shotgun (WGS) entry which is preliminary data.</text>
</comment>
<dbReference type="Gene3D" id="3.40.50.1820">
    <property type="entry name" value="alpha/beta hydrolase"/>
    <property type="match status" value="2"/>
</dbReference>
<keyword evidence="4" id="KW-0472">Membrane</keyword>
<dbReference type="GO" id="GO:0016787">
    <property type="term" value="F:hydrolase activity"/>
    <property type="evidence" value="ECO:0007669"/>
    <property type="project" value="UniProtKB-KW"/>
</dbReference>
<evidence type="ECO:0000313" key="6">
    <source>
        <dbReference type="EMBL" id="KAH1175672.1"/>
    </source>
</evidence>
<dbReference type="Proteomes" id="UP000827986">
    <property type="component" value="Unassembled WGS sequence"/>
</dbReference>
<proteinExistence type="inferred from homology"/>